<accession>A0A8T0VKG5</accession>
<reference evidence="2" key="1">
    <citation type="submission" date="2020-05" db="EMBL/GenBank/DDBJ databases">
        <title>WGS assembly of Panicum virgatum.</title>
        <authorList>
            <person name="Lovell J.T."/>
            <person name="Jenkins J."/>
            <person name="Shu S."/>
            <person name="Juenger T.E."/>
            <person name="Schmutz J."/>
        </authorList>
    </citation>
    <scope>NUCLEOTIDE SEQUENCE</scope>
    <source>
        <strain evidence="2">AP13</strain>
    </source>
</reference>
<comment type="caution">
    <text evidence="2">The sequence shown here is derived from an EMBL/GenBank/DDBJ whole genome shotgun (WGS) entry which is preliminary data.</text>
</comment>
<feature type="region of interest" description="Disordered" evidence="1">
    <location>
        <begin position="213"/>
        <end position="280"/>
    </location>
</feature>
<sequence length="793" mass="84513">MDPDQVAAAGVQHDYLGDTSTSADAGCSGGGGGDSWGRSLLRRGWDLSRKAAIAGVAATAAPVVAPPLLVLSLAGVALSVPFAAYLASLVATDRLMAALLPPPRIQPCHSYDLEDDEFLDAPEAHGGEAPAFDYWGEAEADADAIVEEDDSYASLPLSRQCRLSEEPVPAWNDEEDPMSHGEFRLQESGHESFGLDNRAQKEEDDEYITMEAVPPRGFDDSRSATPELCEEDKEPAQELSVEAPVAAEEPVRELPVSDNGDETEVGKRAATEEMESGKEMVSPAIDMDTSDVSGFALPVLGEDDVVVQRAGESEVSVSDVGEKPEEILSLALEETEEMPPQEVNVSESSVLDDNTLQSKMEGDATVEMVLGEVTIDTIPVIEEVVGGQMDAIATELPQCDPPHPSDLVAQEPQVMAPEAAYADDALEGTSADVVLGIGDQDTEGVGMGVEHSGEGDVSGVVSVVTVSDVADLTCSTSAPDVSAISDVMMNVESRPDVDHSNQITCVEHTLAKKGLRKKELVEDKSTKMEESKSMSDKVPTWSMAPQDIDVSKSPAPDDQCKREDEVTVETVLEEVTSTTDLDIGEVVGVQVDVIASGSESLPLSGLLPQELQPGTQVATVDSIQGSTVRRDIVTDIDDTNKEGLEHHSEGGASSFISGASVVTTKDAEDVMSSRRKPYVTAISEDMKSAEGRPDVKNLHETAVFDHKLTNEGLEKKVVAEDKDNCTEEQLREQLDTLITITGYRPATSSTIEAELAGLYIFVGVEPPVSSRDASDLTEINMKLQFLKSIIGVE</sequence>
<dbReference type="PANTHER" id="PTHR37198:SF1">
    <property type="entry name" value="NUCLEOLIN"/>
    <property type="match status" value="1"/>
</dbReference>
<dbReference type="EMBL" id="CM029040">
    <property type="protein sequence ID" value="KAG2636752.1"/>
    <property type="molecule type" value="Genomic_DNA"/>
</dbReference>
<name>A0A8T0VKG5_PANVG</name>
<evidence type="ECO:0000313" key="3">
    <source>
        <dbReference type="Proteomes" id="UP000823388"/>
    </source>
</evidence>
<feature type="compositionally biased region" description="Basic and acidic residues" evidence="1">
    <location>
        <begin position="264"/>
        <end position="278"/>
    </location>
</feature>
<organism evidence="2 3">
    <name type="scientific">Panicum virgatum</name>
    <name type="common">Blackwell switchgrass</name>
    <dbReference type="NCBI Taxonomy" id="38727"/>
    <lineage>
        <taxon>Eukaryota</taxon>
        <taxon>Viridiplantae</taxon>
        <taxon>Streptophyta</taxon>
        <taxon>Embryophyta</taxon>
        <taxon>Tracheophyta</taxon>
        <taxon>Spermatophyta</taxon>
        <taxon>Magnoliopsida</taxon>
        <taxon>Liliopsida</taxon>
        <taxon>Poales</taxon>
        <taxon>Poaceae</taxon>
        <taxon>PACMAD clade</taxon>
        <taxon>Panicoideae</taxon>
        <taxon>Panicodae</taxon>
        <taxon>Paniceae</taxon>
        <taxon>Panicinae</taxon>
        <taxon>Panicum</taxon>
        <taxon>Panicum sect. Hiantes</taxon>
    </lineage>
</organism>
<gene>
    <name evidence="2" type="ORF">PVAP13_2NG470500</name>
</gene>
<dbReference type="OrthoDB" id="1933309at2759"/>
<keyword evidence="3" id="KW-1185">Reference proteome</keyword>
<dbReference type="PANTHER" id="PTHR37198">
    <property type="entry name" value="NUCLEOLIN"/>
    <property type="match status" value="1"/>
</dbReference>
<protein>
    <submittedName>
        <fullName evidence="2">Uncharacterized protein</fullName>
    </submittedName>
</protein>
<evidence type="ECO:0000256" key="1">
    <source>
        <dbReference type="SAM" id="MobiDB-lite"/>
    </source>
</evidence>
<proteinExistence type="predicted"/>
<feature type="compositionally biased region" description="Low complexity" evidence="1">
    <location>
        <begin position="241"/>
        <end position="256"/>
    </location>
</feature>
<dbReference type="AlphaFoldDB" id="A0A8T0VKG5"/>
<dbReference type="Proteomes" id="UP000823388">
    <property type="component" value="Chromosome 2N"/>
</dbReference>
<evidence type="ECO:0000313" key="2">
    <source>
        <dbReference type="EMBL" id="KAG2636752.1"/>
    </source>
</evidence>